<sequence length="113" mass="11926">MSGFTLNERARMSIELALTAGSGDVPLLLRQDADANRLGLTGAEVDAARKGSSFDFPISQAIALALASSDEDRAVRRERAARAGIDGPACLEIEHLAAALMKRSSAKARHHGL</sequence>
<dbReference type="EMBL" id="FXAK01000009">
    <property type="protein sequence ID" value="SMF89361.1"/>
    <property type="molecule type" value="Genomic_DNA"/>
</dbReference>
<evidence type="ECO:0000313" key="1">
    <source>
        <dbReference type="EMBL" id="SMF89361.1"/>
    </source>
</evidence>
<organism evidence="1 2">
    <name type="scientific">Azospirillum oryzae</name>
    <dbReference type="NCBI Taxonomy" id="286727"/>
    <lineage>
        <taxon>Bacteria</taxon>
        <taxon>Pseudomonadati</taxon>
        <taxon>Pseudomonadota</taxon>
        <taxon>Alphaproteobacteria</taxon>
        <taxon>Rhodospirillales</taxon>
        <taxon>Azospirillaceae</taxon>
        <taxon>Azospirillum</taxon>
    </lineage>
</organism>
<dbReference type="AlphaFoldDB" id="A0A1X7HP05"/>
<accession>A0A1X7HP05</accession>
<gene>
    <name evidence="1" type="ORF">SAMN02982917_6704</name>
</gene>
<dbReference type="RefSeq" id="WP_208621309.1">
    <property type="nucleotide sequence ID" value="NZ_FXAK01000009.1"/>
</dbReference>
<dbReference type="STRING" id="286727.SAMN02982917_6704"/>
<proteinExistence type="predicted"/>
<evidence type="ECO:0000313" key="2">
    <source>
        <dbReference type="Proteomes" id="UP000192936"/>
    </source>
</evidence>
<protein>
    <submittedName>
        <fullName evidence="1">Uncharacterized protein</fullName>
    </submittedName>
</protein>
<reference evidence="1 2" key="1">
    <citation type="submission" date="2017-04" db="EMBL/GenBank/DDBJ databases">
        <authorList>
            <person name="Afonso C.L."/>
            <person name="Miller P.J."/>
            <person name="Scott M.A."/>
            <person name="Spackman E."/>
            <person name="Goraichik I."/>
            <person name="Dimitrov K.M."/>
            <person name="Suarez D.L."/>
            <person name="Swayne D.E."/>
        </authorList>
    </citation>
    <scope>NUCLEOTIDE SEQUENCE [LARGE SCALE GENOMIC DNA]</scope>
    <source>
        <strain evidence="1 2">A2P</strain>
    </source>
</reference>
<name>A0A1X7HP05_9PROT</name>
<dbReference type="Proteomes" id="UP000192936">
    <property type="component" value="Unassembled WGS sequence"/>
</dbReference>